<keyword evidence="2" id="KW-1185">Reference proteome</keyword>
<organism evidence="1 2">
    <name type="scientific">Prorocentrum cordatum</name>
    <dbReference type="NCBI Taxonomy" id="2364126"/>
    <lineage>
        <taxon>Eukaryota</taxon>
        <taxon>Sar</taxon>
        <taxon>Alveolata</taxon>
        <taxon>Dinophyceae</taxon>
        <taxon>Prorocentrales</taxon>
        <taxon>Prorocentraceae</taxon>
        <taxon>Prorocentrum</taxon>
    </lineage>
</organism>
<comment type="caution">
    <text evidence="1">The sequence shown here is derived from an EMBL/GenBank/DDBJ whole genome shotgun (WGS) entry which is preliminary data.</text>
</comment>
<accession>A0ABN9UB90</accession>
<dbReference type="EMBL" id="CAUYUJ010015596">
    <property type="protein sequence ID" value="CAK0856042.1"/>
    <property type="molecule type" value="Genomic_DNA"/>
</dbReference>
<proteinExistence type="predicted"/>
<protein>
    <submittedName>
        <fullName evidence="1">Uncharacterized protein</fullName>
    </submittedName>
</protein>
<evidence type="ECO:0000313" key="1">
    <source>
        <dbReference type="EMBL" id="CAK0856042.1"/>
    </source>
</evidence>
<name>A0ABN9UB90_9DINO</name>
<reference evidence="1" key="1">
    <citation type="submission" date="2023-10" db="EMBL/GenBank/DDBJ databases">
        <authorList>
            <person name="Chen Y."/>
            <person name="Shah S."/>
            <person name="Dougan E. K."/>
            <person name="Thang M."/>
            <person name="Chan C."/>
        </authorList>
    </citation>
    <scope>NUCLEOTIDE SEQUENCE [LARGE SCALE GENOMIC DNA]</scope>
</reference>
<sequence length="167" mass="16814">MGIGERQGWRHPQTARGGLDARARVAHEPAVLPDAPRHGRLGRGSAMGLLTVAAAAASGQHKVLATAFAEEVDRVHMSLECPCTIDNTRGERAENMGGGATNMPVLQCVCKPTGAAGAGAPGAAPAVPPVVSSNIGQSMLLASTAAPSQALLATGRGPPSTRPAAFL</sequence>
<gene>
    <name evidence="1" type="ORF">PCOR1329_LOCUS46519</name>
</gene>
<evidence type="ECO:0000313" key="2">
    <source>
        <dbReference type="Proteomes" id="UP001189429"/>
    </source>
</evidence>
<dbReference type="Proteomes" id="UP001189429">
    <property type="component" value="Unassembled WGS sequence"/>
</dbReference>